<organism evidence="11 12">
    <name type="scientific">Tachysurus vachellii</name>
    <name type="common">Darkbarbel catfish</name>
    <name type="synonym">Pelteobagrus vachellii</name>
    <dbReference type="NCBI Taxonomy" id="175792"/>
    <lineage>
        <taxon>Eukaryota</taxon>
        <taxon>Metazoa</taxon>
        <taxon>Chordata</taxon>
        <taxon>Craniata</taxon>
        <taxon>Vertebrata</taxon>
        <taxon>Euteleostomi</taxon>
        <taxon>Actinopterygii</taxon>
        <taxon>Neopterygii</taxon>
        <taxon>Teleostei</taxon>
        <taxon>Ostariophysi</taxon>
        <taxon>Siluriformes</taxon>
        <taxon>Bagridae</taxon>
        <taxon>Tachysurus</taxon>
    </lineage>
</organism>
<dbReference type="Pfam" id="PF10601">
    <property type="entry name" value="zf-LITAF-like"/>
    <property type="match status" value="1"/>
</dbReference>
<keyword evidence="9" id="KW-0812">Transmembrane</keyword>
<comment type="similarity">
    <text evidence="4">Belongs to the CDIP1/LITAF family.</text>
</comment>
<keyword evidence="12" id="KW-1185">Reference proteome</keyword>
<sequence length="164" mass="17654">MDIPEATVSPLDVSPPPPSYTEATQSPQPQTPPPTYGEAVGVHPPQLDSAVSPYPILSIPTEITAVHHTQTVFVQPSPHQLIPHQQLAGTLGDAPTVIICPHCHHQITTSVCYKPGNAAWAMCCLLTLLGLICGFCLIPCFMKEFQDVHHSCPACKRSVGIHVR</sequence>
<keyword evidence="7 9" id="KW-0472">Membrane</keyword>
<feature type="transmembrane region" description="Helical" evidence="9">
    <location>
        <begin position="118"/>
        <end position="141"/>
    </location>
</feature>
<name>A0AA88IXL7_TACVA</name>
<evidence type="ECO:0000256" key="1">
    <source>
        <dbReference type="ARBA" id="ARBA00004125"/>
    </source>
</evidence>
<dbReference type="GO" id="GO:0098574">
    <property type="term" value="C:cytoplasmic side of lysosomal membrane"/>
    <property type="evidence" value="ECO:0007669"/>
    <property type="project" value="TreeGrafter"/>
</dbReference>
<evidence type="ECO:0000256" key="8">
    <source>
        <dbReference type="SAM" id="MobiDB-lite"/>
    </source>
</evidence>
<evidence type="ECO:0000313" key="11">
    <source>
        <dbReference type="EMBL" id="KAK2817706.1"/>
    </source>
</evidence>
<dbReference type="InterPro" id="IPR037519">
    <property type="entry name" value="LITAF_fam"/>
</dbReference>
<evidence type="ECO:0000256" key="3">
    <source>
        <dbReference type="ARBA" id="ARBA00004630"/>
    </source>
</evidence>
<evidence type="ECO:0000256" key="5">
    <source>
        <dbReference type="ARBA" id="ARBA00022723"/>
    </source>
</evidence>
<dbReference type="PANTHER" id="PTHR23292">
    <property type="entry name" value="LIPOPOLYSACCHARIDE-INDUCED TUMOR NECROSIS FACTOR-ALPHA FACTOR"/>
    <property type="match status" value="1"/>
</dbReference>
<dbReference type="GO" id="GO:0008270">
    <property type="term" value="F:zinc ion binding"/>
    <property type="evidence" value="ECO:0007669"/>
    <property type="project" value="TreeGrafter"/>
</dbReference>
<feature type="region of interest" description="Disordered" evidence="8">
    <location>
        <begin position="1"/>
        <end position="42"/>
    </location>
</feature>
<evidence type="ECO:0000313" key="12">
    <source>
        <dbReference type="Proteomes" id="UP001187315"/>
    </source>
</evidence>
<feature type="domain" description="LITAF" evidence="10">
    <location>
        <begin position="78"/>
        <end position="164"/>
    </location>
</feature>
<comment type="caution">
    <text evidence="11">The sequence shown here is derived from an EMBL/GenBank/DDBJ whole genome shotgun (WGS) entry which is preliminary data.</text>
</comment>
<gene>
    <name evidence="11" type="ORF">Q7C36_021639</name>
</gene>
<reference evidence="11" key="1">
    <citation type="submission" date="2023-08" db="EMBL/GenBank/DDBJ databases">
        <title>Pelteobagrus vachellii genome.</title>
        <authorList>
            <person name="Liu H."/>
        </authorList>
    </citation>
    <scope>NUCLEOTIDE SEQUENCE</scope>
    <source>
        <strain evidence="11">PRFRI_2022a</strain>
        <tissue evidence="11">Muscle</tissue>
    </source>
</reference>
<comment type="subcellular location">
    <subcellularLocation>
        <location evidence="1">Endosome membrane</location>
        <topology evidence="1">Peripheral membrane protein</topology>
        <orientation evidence="1">Cytoplasmic side</orientation>
    </subcellularLocation>
    <subcellularLocation>
        <location evidence="2">Late endosome membrane</location>
    </subcellularLocation>
    <subcellularLocation>
        <location evidence="3">Lysosome membrane</location>
        <topology evidence="3">Peripheral membrane protein</topology>
        <orientation evidence="3">Cytoplasmic side</orientation>
    </subcellularLocation>
</comment>
<evidence type="ECO:0000256" key="6">
    <source>
        <dbReference type="ARBA" id="ARBA00022833"/>
    </source>
</evidence>
<proteinExistence type="inferred from homology"/>
<dbReference type="EMBL" id="JAVHJS010000024">
    <property type="protein sequence ID" value="KAK2817706.1"/>
    <property type="molecule type" value="Genomic_DNA"/>
</dbReference>
<evidence type="ECO:0000256" key="9">
    <source>
        <dbReference type="SAM" id="Phobius"/>
    </source>
</evidence>
<evidence type="ECO:0000256" key="7">
    <source>
        <dbReference type="ARBA" id="ARBA00023136"/>
    </source>
</evidence>
<keyword evidence="6" id="KW-0862">Zinc</keyword>
<dbReference type="InterPro" id="IPR006629">
    <property type="entry name" value="LITAF"/>
</dbReference>
<evidence type="ECO:0000259" key="10">
    <source>
        <dbReference type="PROSITE" id="PS51837"/>
    </source>
</evidence>
<accession>A0AA88IXL7</accession>
<keyword evidence="9" id="KW-1133">Transmembrane helix</keyword>
<evidence type="ECO:0000256" key="4">
    <source>
        <dbReference type="ARBA" id="ARBA00005975"/>
    </source>
</evidence>
<dbReference type="Proteomes" id="UP001187315">
    <property type="component" value="Unassembled WGS sequence"/>
</dbReference>
<dbReference type="GO" id="GO:0005634">
    <property type="term" value="C:nucleus"/>
    <property type="evidence" value="ECO:0007669"/>
    <property type="project" value="TreeGrafter"/>
</dbReference>
<dbReference type="PANTHER" id="PTHR23292:SF46">
    <property type="entry name" value="LIPOPOLYSACCHARIDE-INDUCED TUMOR NECROSIS FACTOR-ALPHA FACTOR HOMOLOG"/>
    <property type="match status" value="1"/>
</dbReference>
<dbReference type="GO" id="GO:0098560">
    <property type="term" value="C:cytoplasmic side of late endosome membrane"/>
    <property type="evidence" value="ECO:0007669"/>
    <property type="project" value="TreeGrafter"/>
</dbReference>
<keyword evidence="5" id="KW-0479">Metal-binding</keyword>
<dbReference type="PROSITE" id="PS51837">
    <property type="entry name" value="LITAF"/>
    <property type="match status" value="1"/>
</dbReference>
<dbReference type="AlphaFoldDB" id="A0AA88IXL7"/>
<evidence type="ECO:0000256" key="2">
    <source>
        <dbReference type="ARBA" id="ARBA00004414"/>
    </source>
</evidence>
<dbReference type="SMART" id="SM00714">
    <property type="entry name" value="LITAF"/>
    <property type="match status" value="1"/>
</dbReference>
<protein>
    <recommendedName>
        <fullName evidence="10">LITAF domain-containing protein</fullName>
    </recommendedName>
</protein>